<feature type="region of interest" description="Disordered" evidence="4">
    <location>
        <begin position="458"/>
        <end position="510"/>
    </location>
</feature>
<feature type="compositionally biased region" description="Polar residues" evidence="4">
    <location>
        <begin position="767"/>
        <end position="788"/>
    </location>
</feature>
<dbReference type="PROSITE" id="PS50088">
    <property type="entry name" value="ANK_REPEAT"/>
    <property type="match status" value="2"/>
</dbReference>
<feature type="compositionally biased region" description="Basic and acidic residues" evidence="4">
    <location>
        <begin position="174"/>
        <end position="188"/>
    </location>
</feature>
<keyword evidence="2 3" id="KW-0040">ANK repeat</keyword>
<feature type="compositionally biased region" description="Polar residues" evidence="4">
    <location>
        <begin position="365"/>
        <end position="391"/>
    </location>
</feature>
<feature type="region of interest" description="Disordered" evidence="4">
    <location>
        <begin position="690"/>
        <end position="715"/>
    </location>
</feature>
<dbReference type="AlphaFoldDB" id="A0A4V4HE24"/>
<feature type="repeat" description="ANK" evidence="3">
    <location>
        <begin position="107"/>
        <end position="139"/>
    </location>
</feature>
<feature type="region of interest" description="Disordered" evidence="4">
    <location>
        <begin position="546"/>
        <end position="667"/>
    </location>
</feature>
<feature type="region of interest" description="Disordered" evidence="4">
    <location>
        <begin position="215"/>
        <end position="337"/>
    </location>
</feature>
<feature type="compositionally biased region" description="Polar residues" evidence="4">
    <location>
        <begin position="940"/>
        <end position="960"/>
    </location>
</feature>
<feature type="compositionally biased region" description="Polar residues" evidence="4">
    <location>
        <begin position="282"/>
        <end position="293"/>
    </location>
</feature>
<feature type="compositionally biased region" description="Polar residues" evidence="4">
    <location>
        <begin position="569"/>
        <end position="578"/>
    </location>
</feature>
<sequence>MPVALRANANFRAEAKYNVVTEFTNYNLHSAAASGNQGLVEYALGRGQPVNSVLDGVLPLHAACAGGDEQVVKLLIDHGADVNAPRLPRRFSNDKNRDTSVPIVGTTGSTPLHFAAANGNKNVIMALLLRGAHADRRDKHGITPAMLAEQNRWLECAQVLNDWVENKDKDLREREGAVGQEEGDRSFGYEEDTSGSTRKRIQMKRSIDTALNMFKPSSSLSNMHSQSRQHLSASTNNLNTVSPPTSPTRSRGDFSPSPSEDGRFSPSPSPIDPGSRRPSLPQVLQTSYSTPSSRKPATLTKPRTPRRPRSAGTDAERPDGDISISSTTGRGSAGKKLGTKYSLMNLFKKGQTGESSGGSVPLERTMSQQTTGSFFMSPYTSRFPQNNSFINDSGPLPKPGYRFGSSGTLSSSPSQSSQLLSQARASPSASSVNQVQPSSPSRTNIPLAVDLHNAMASQQYQQMHRGRSGSSGSSTLPEGSAPIPIPLASNPTYDEGVSPSSSGPQSTSPVTRKIARLAQAGHSRDRSGSGASLNRNAAVFDDEVVMSSDQSLPGSRASSRPGILRGHNRTSSTGQSSGLRALRFDSASSGASRTTDTTPPLRGCTSAGSLNRFRHRERRGSSRSPSRMRPPEVSTPEMPETPPPGHSAPAAVTDFDIQPRNPEGEDDDDAYFYGRPIPIEQSTLAASHLPNSRNRHRGESFTSSASSLSPSLSTTDPVAIATDTLNTDFPFSITRPPPIPLEDSEGSSSYLQVPAPTHVDNRLRGDSISSNSTADSVRNPDLSVSDTTSGSGGSIHVTTPLATLEELSSLTDADTNGLRPEDGVGAASINERRSHSPLRQINLDLVQSHAQAEALVQQKKQDILSAHNDGTRPNIVGHTPLSARLAALGESLQLEKELREKKEKQLEKKNADGLARRPSETSPSPAGVDRPRRNQESRKPQTSGETSTVSPNNSVDSTPKVSVERARPTHHSSLSASAVEYSPTLDTDYDSPVISNSRSFNEATYIRPLRARTPDPALTISRVSSLDGLHDGHDTDTELGPALCRISTAPHSAPHSAPKAQRELSQASYTKLARMGFAVSDLSAGRTPPPKRFGGLRSLVQKTLKGRQ</sequence>
<dbReference type="Gene3D" id="1.25.40.20">
    <property type="entry name" value="Ankyrin repeat-containing domain"/>
    <property type="match status" value="1"/>
</dbReference>
<dbReference type="InterPro" id="IPR036770">
    <property type="entry name" value="Ankyrin_rpt-contain_sf"/>
</dbReference>
<dbReference type="PANTHER" id="PTHR24173:SF74">
    <property type="entry name" value="ANKYRIN REPEAT DOMAIN-CONTAINING PROTEIN 16"/>
    <property type="match status" value="1"/>
</dbReference>
<keyword evidence="1" id="KW-0677">Repeat</keyword>
<dbReference type="Proteomes" id="UP000297245">
    <property type="component" value="Unassembled WGS sequence"/>
</dbReference>
<feature type="region of interest" description="Disordered" evidence="4">
    <location>
        <begin position="899"/>
        <end position="995"/>
    </location>
</feature>
<gene>
    <name evidence="5" type="ORF">K435DRAFT_761244</name>
</gene>
<organism evidence="5 6">
    <name type="scientific">Dendrothele bispora (strain CBS 962.96)</name>
    <dbReference type="NCBI Taxonomy" id="1314807"/>
    <lineage>
        <taxon>Eukaryota</taxon>
        <taxon>Fungi</taxon>
        <taxon>Dikarya</taxon>
        <taxon>Basidiomycota</taxon>
        <taxon>Agaricomycotina</taxon>
        <taxon>Agaricomycetes</taxon>
        <taxon>Agaricomycetidae</taxon>
        <taxon>Agaricales</taxon>
        <taxon>Agaricales incertae sedis</taxon>
        <taxon>Dendrothele</taxon>
    </lineage>
</organism>
<feature type="region of interest" description="Disordered" evidence="4">
    <location>
        <begin position="1080"/>
        <end position="1108"/>
    </location>
</feature>
<dbReference type="EMBL" id="ML179370">
    <property type="protein sequence ID" value="THU89385.1"/>
    <property type="molecule type" value="Genomic_DNA"/>
</dbReference>
<feature type="region of interest" description="Disordered" evidence="4">
    <location>
        <begin position="349"/>
        <end position="445"/>
    </location>
</feature>
<evidence type="ECO:0000256" key="2">
    <source>
        <dbReference type="ARBA" id="ARBA00023043"/>
    </source>
</evidence>
<name>A0A4V4HE24_DENBC</name>
<reference evidence="5 6" key="1">
    <citation type="journal article" date="2019" name="Nat. Ecol. Evol.">
        <title>Megaphylogeny resolves global patterns of mushroom evolution.</title>
        <authorList>
            <person name="Varga T."/>
            <person name="Krizsan K."/>
            <person name="Foldi C."/>
            <person name="Dima B."/>
            <person name="Sanchez-Garcia M."/>
            <person name="Sanchez-Ramirez S."/>
            <person name="Szollosi G.J."/>
            <person name="Szarkandi J.G."/>
            <person name="Papp V."/>
            <person name="Albert L."/>
            <person name="Andreopoulos W."/>
            <person name="Angelini C."/>
            <person name="Antonin V."/>
            <person name="Barry K.W."/>
            <person name="Bougher N.L."/>
            <person name="Buchanan P."/>
            <person name="Buyck B."/>
            <person name="Bense V."/>
            <person name="Catcheside P."/>
            <person name="Chovatia M."/>
            <person name="Cooper J."/>
            <person name="Damon W."/>
            <person name="Desjardin D."/>
            <person name="Finy P."/>
            <person name="Geml J."/>
            <person name="Haridas S."/>
            <person name="Hughes K."/>
            <person name="Justo A."/>
            <person name="Karasinski D."/>
            <person name="Kautmanova I."/>
            <person name="Kiss B."/>
            <person name="Kocsube S."/>
            <person name="Kotiranta H."/>
            <person name="LaButti K.M."/>
            <person name="Lechner B.E."/>
            <person name="Liimatainen K."/>
            <person name="Lipzen A."/>
            <person name="Lukacs Z."/>
            <person name="Mihaltcheva S."/>
            <person name="Morgado L.N."/>
            <person name="Niskanen T."/>
            <person name="Noordeloos M.E."/>
            <person name="Ohm R.A."/>
            <person name="Ortiz-Santana B."/>
            <person name="Ovrebo C."/>
            <person name="Racz N."/>
            <person name="Riley R."/>
            <person name="Savchenko A."/>
            <person name="Shiryaev A."/>
            <person name="Soop K."/>
            <person name="Spirin V."/>
            <person name="Szebenyi C."/>
            <person name="Tomsovsky M."/>
            <person name="Tulloss R.E."/>
            <person name="Uehling J."/>
            <person name="Grigoriev I.V."/>
            <person name="Vagvolgyi C."/>
            <person name="Papp T."/>
            <person name="Martin F.M."/>
            <person name="Miettinen O."/>
            <person name="Hibbett D.S."/>
            <person name="Nagy L.G."/>
        </authorList>
    </citation>
    <scope>NUCLEOTIDE SEQUENCE [LARGE SCALE GENOMIC DNA]</scope>
    <source>
        <strain evidence="5 6">CBS 962.96</strain>
    </source>
</reference>
<evidence type="ECO:0000256" key="4">
    <source>
        <dbReference type="SAM" id="MobiDB-lite"/>
    </source>
</evidence>
<accession>A0A4V4HE24</accession>
<dbReference type="PROSITE" id="PS50297">
    <property type="entry name" value="ANK_REP_REGION"/>
    <property type="match status" value="2"/>
</dbReference>
<dbReference type="OrthoDB" id="194358at2759"/>
<feature type="compositionally biased region" description="Polar residues" evidence="4">
    <location>
        <begin position="215"/>
        <end position="249"/>
    </location>
</feature>
<dbReference type="InterPro" id="IPR002110">
    <property type="entry name" value="Ankyrin_rpt"/>
</dbReference>
<feature type="region of interest" description="Disordered" evidence="4">
    <location>
        <begin position="174"/>
        <end position="202"/>
    </location>
</feature>
<dbReference type="SMART" id="SM00248">
    <property type="entry name" value="ANK"/>
    <property type="match status" value="3"/>
</dbReference>
<feature type="compositionally biased region" description="Low complexity" evidence="4">
    <location>
        <begin position="405"/>
        <end position="441"/>
    </location>
</feature>
<feature type="region of interest" description="Disordered" evidence="4">
    <location>
        <begin position="728"/>
        <end position="796"/>
    </location>
</feature>
<feature type="compositionally biased region" description="Polar residues" evidence="4">
    <location>
        <begin position="586"/>
        <end position="598"/>
    </location>
</feature>
<feature type="compositionally biased region" description="Low complexity" evidence="4">
    <location>
        <begin position="700"/>
        <end position="715"/>
    </location>
</feature>
<dbReference type="SUPFAM" id="SSF48403">
    <property type="entry name" value="Ankyrin repeat"/>
    <property type="match status" value="1"/>
</dbReference>
<dbReference type="PANTHER" id="PTHR24173">
    <property type="entry name" value="ANKYRIN REPEAT CONTAINING"/>
    <property type="match status" value="1"/>
</dbReference>
<evidence type="ECO:0000313" key="5">
    <source>
        <dbReference type="EMBL" id="THU89385.1"/>
    </source>
</evidence>
<evidence type="ECO:0000256" key="1">
    <source>
        <dbReference type="ARBA" id="ARBA00022737"/>
    </source>
</evidence>
<feature type="compositionally biased region" description="Low complexity" evidence="4">
    <location>
        <begin position="496"/>
        <end position="510"/>
    </location>
</feature>
<protein>
    <submittedName>
        <fullName evidence="5">Uncharacterized protein</fullName>
    </submittedName>
</protein>
<feature type="repeat" description="ANK" evidence="3">
    <location>
        <begin position="55"/>
        <end position="87"/>
    </location>
</feature>
<feature type="compositionally biased region" description="Polar residues" evidence="4">
    <location>
        <begin position="547"/>
        <end position="558"/>
    </location>
</feature>
<feature type="compositionally biased region" description="Basic and acidic residues" evidence="4">
    <location>
        <begin position="899"/>
        <end position="919"/>
    </location>
</feature>
<dbReference type="Pfam" id="PF12796">
    <property type="entry name" value="Ank_2"/>
    <property type="match status" value="2"/>
</dbReference>
<evidence type="ECO:0000256" key="3">
    <source>
        <dbReference type="PROSITE-ProRule" id="PRU00023"/>
    </source>
</evidence>
<feature type="compositionally biased region" description="Basic and acidic residues" evidence="4">
    <location>
        <begin position="929"/>
        <end position="939"/>
    </location>
</feature>
<evidence type="ECO:0000313" key="6">
    <source>
        <dbReference type="Proteomes" id="UP000297245"/>
    </source>
</evidence>
<keyword evidence="6" id="KW-1185">Reference proteome</keyword>
<proteinExistence type="predicted"/>